<dbReference type="RefSeq" id="WP_038665369.1">
    <property type="nucleotide sequence ID" value="NZ_CP009571.1"/>
</dbReference>
<dbReference type="HOGENOM" id="CLU_087913_2_0_5"/>
<evidence type="ECO:0000259" key="2">
    <source>
        <dbReference type="Pfam" id="PF01890"/>
    </source>
</evidence>
<dbReference type="AlphaFoldDB" id="A0A097EJA6"/>
<accession>A0A097EJA6</accession>
<dbReference type="Gene3D" id="3.30.420.180">
    <property type="entry name" value="CobE/GbiG C-terminal domain"/>
    <property type="match status" value="1"/>
</dbReference>
<evidence type="ECO:0000313" key="4">
    <source>
        <dbReference type="Proteomes" id="UP000033200"/>
    </source>
</evidence>
<dbReference type="GO" id="GO:0008168">
    <property type="term" value="F:methyltransferase activity"/>
    <property type="evidence" value="ECO:0007669"/>
    <property type="project" value="UniProtKB-KW"/>
</dbReference>
<keyword evidence="1" id="KW-0732">Signal</keyword>
<dbReference type="STRING" id="1549858.MC45_16165"/>
<organism evidence="3 4">
    <name type="scientific">Sphingomonas taxi</name>
    <dbReference type="NCBI Taxonomy" id="1549858"/>
    <lineage>
        <taxon>Bacteria</taxon>
        <taxon>Pseudomonadati</taxon>
        <taxon>Pseudomonadota</taxon>
        <taxon>Alphaproteobacteria</taxon>
        <taxon>Sphingomonadales</taxon>
        <taxon>Sphingomonadaceae</taxon>
        <taxon>Sphingomonas</taxon>
    </lineage>
</organism>
<feature type="domain" description="CobE/GbiG C-terminal" evidence="2">
    <location>
        <begin position="2"/>
        <end position="115"/>
    </location>
</feature>
<dbReference type="EMBL" id="CP009571">
    <property type="protein sequence ID" value="AIT07649.1"/>
    <property type="molecule type" value="Genomic_DNA"/>
</dbReference>
<reference evidence="3 4" key="1">
    <citation type="submission" date="2014-09" db="EMBL/GenBank/DDBJ databases">
        <title>Using Illumina technology Improving SMRT sequencing Genome Assembly by RASTools.</title>
        <authorList>
            <person name="Zhou Y."/>
            <person name="Ma T."/>
            <person name="Liu T."/>
        </authorList>
    </citation>
    <scope>NUCLEOTIDE SEQUENCE [LARGE SCALE GENOMIC DNA]</scope>
    <source>
        <strain evidence="3 4">ATCC 55669</strain>
    </source>
</reference>
<feature type="chain" id="PRO_5001929777" evidence="1">
    <location>
        <begin position="20"/>
        <end position="122"/>
    </location>
</feature>
<dbReference type="SUPFAM" id="SSF159664">
    <property type="entry name" value="CobE/GbiG C-terminal domain-like"/>
    <property type="match status" value="1"/>
</dbReference>
<protein>
    <submittedName>
        <fullName evidence="3">Precorrin methylase</fullName>
    </submittedName>
</protein>
<dbReference type="Pfam" id="PF01890">
    <property type="entry name" value="CbiG_C"/>
    <property type="match status" value="1"/>
</dbReference>
<evidence type="ECO:0000313" key="3">
    <source>
        <dbReference type="EMBL" id="AIT07649.1"/>
    </source>
</evidence>
<keyword evidence="3" id="KW-0489">Methyltransferase</keyword>
<feature type="signal peptide" evidence="1">
    <location>
        <begin position="1"/>
        <end position="19"/>
    </location>
</feature>
<proteinExistence type="predicted"/>
<dbReference type="GO" id="GO:0032259">
    <property type="term" value="P:methylation"/>
    <property type="evidence" value="ECO:0007669"/>
    <property type="project" value="UniProtKB-KW"/>
</dbReference>
<sequence>MIVAGFGCRAGATAASLHAALVVASEDHVATMLAIPADRLAIARPLADALDLPLVGIATNALAAIVTPTRSRASLAARGTGSVAEAAALAAAGRGARLLTSRRISPDRMATCALAISQDIPA</sequence>
<dbReference type="eggNOG" id="ENOG5032Z7J">
    <property type="taxonomic scope" value="Bacteria"/>
</dbReference>
<name>A0A097EJA6_9SPHN</name>
<dbReference type="Proteomes" id="UP000033200">
    <property type="component" value="Chromosome"/>
</dbReference>
<dbReference type="InterPro" id="IPR002750">
    <property type="entry name" value="CobE/GbiG_C"/>
</dbReference>
<dbReference type="InterPro" id="IPR036518">
    <property type="entry name" value="CobE/GbiG_C_sf"/>
</dbReference>
<gene>
    <name evidence="3" type="ORF">MC45_16165</name>
</gene>
<keyword evidence="4" id="KW-1185">Reference proteome</keyword>
<evidence type="ECO:0000256" key="1">
    <source>
        <dbReference type="SAM" id="SignalP"/>
    </source>
</evidence>
<dbReference type="KEGG" id="stax:MC45_16165"/>
<dbReference type="GO" id="GO:0009236">
    <property type="term" value="P:cobalamin biosynthetic process"/>
    <property type="evidence" value="ECO:0007669"/>
    <property type="project" value="InterPro"/>
</dbReference>
<keyword evidence="3" id="KW-0808">Transferase</keyword>